<evidence type="ECO:0000313" key="3">
    <source>
        <dbReference type="Proteomes" id="UP000186336"/>
    </source>
</evidence>
<keyword evidence="1" id="KW-1133">Transmembrane helix</keyword>
<evidence type="ECO:0000256" key="1">
    <source>
        <dbReference type="SAM" id="Phobius"/>
    </source>
</evidence>
<evidence type="ECO:0000313" key="2">
    <source>
        <dbReference type="EMBL" id="APX10783.1"/>
    </source>
</evidence>
<dbReference type="KEGG" id="tom:BWR18_03040"/>
<sequence length="338" mass="35840">MTALSKYDRLEATGLWRASGDAQRREVIVSVGDATLVISDLNDRAITHWSLAAVEKGETPDKGGAAFHPDGDPDEVLELGPDEAAMIDAIDTLRRAVARSRPKPGRLRWLGAAISVSAVAALAVFWLPGALVDHAMRVVPAVKEAEIGTALLAHIERVSGQPCSSIEARPGLVALAGRTGAARVIILPGGVREALSLPGGTVLLNRALVEDYEEPDVAAGYILVEQARNMTKLPLRKLLEHSGPRATGTLLTTGSLPTHALEAYAEDQLSRFAAEVPVDRLLPLFEAAGLRSTPYARARDISGEATLALIEADPMAGQAPAPIMADRDWLQLQAVCES</sequence>
<proteinExistence type="predicted"/>
<protein>
    <submittedName>
        <fullName evidence="2">Uncharacterized protein</fullName>
    </submittedName>
</protein>
<dbReference type="AlphaFoldDB" id="A0A1P8MS14"/>
<dbReference type="RefSeq" id="WP_076626650.1">
    <property type="nucleotide sequence ID" value="NZ_CP019312.1"/>
</dbReference>
<organism evidence="2 3">
    <name type="scientific">Tateyamaria omphalii</name>
    <dbReference type="NCBI Taxonomy" id="299262"/>
    <lineage>
        <taxon>Bacteria</taxon>
        <taxon>Pseudomonadati</taxon>
        <taxon>Pseudomonadota</taxon>
        <taxon>Alphaproteobacteria</taxon>
        <taxon>Rhodobacterales</taxon>
        <taxon>Roseobacteraceae</taxon>
        <taxon>Tateyamaria</taxon>
    </lineage>
</organism>
<accession>A0A1P8MS14</accession>
<keyword evidence="3" id="KW-1185">Reference proteome</keyword>
<dbReference type="EMBL" id="CP019312">
    <property type="protein sequence ID" value="APX10783.1"/>
    <property type="molecule type" value="Genomic_DNA"/>
</dbReference>
<gene>
    <name evidence="2" type="ORF">BWR18_03040</name>
</gene>
<reference evidence="2 3" key="1">
    <citation type="submission" date="2017-01" db="EMBL/GenBank/DDBJ databases">
        <title>Complete genome of Tateyamaria omphalii DOK1-4 isolated from seawater in Dokdo.</title>
        <authorList>
            <person name="Kim J.H."/>
            <person name="Chi W.-J."/>
        </authorList>
    </citation>
    <scope>NUCLEOTIDE SEQUENCE [LARGE SCALE GENOMIC DNA]</scope>
    <source>
        <strain evidence="2 3">DOK1-4</strain>
    </source>
</reference>
<keyword evidence="1" id="KW-0472">Membrane</keyword>
<dbReference type="STRING" id="299262.BWR18_03040"/>
<name>A0A1P8MS14_9RHOB</name>
<dbReference type="Proteomes" id="UP000186336">
    <property type="component" value="Chromosome"/>
</dbReference>
<feature type="transmembrane region" description="Helical" evidence="1">
    <location>
        <begin position="109"/>
        <end position="127"/>
    </location>
</feature>
<dbReference type="OrthoDB" id="7822309at2"/>
<keyword evidence="1" id="KW-0812">Transmembrane</keyword>